<feature type="region of interest" description="Disordered" evidence="1">
    <location>
        <begin position="166"/>
        <end position="215"/>
    </location>
</feature>
<proteinExistence type="predicted"/>
<dbReference type="EMBL" id="UGQQ01000002">
    <property type="protein sequence ID" value="SUA29455.1"/>
    <property type="molecule type" value="Genomic_DNA"/>
</dbReference>
<feature type="domain" description="TPR repeat" evidence="3">
    <location>
        <begin position="225"/>
        <end position="439"/>
    </location>
</feature>
<protein>
    <submittedName>
        <fullName evidence="4">ESX-1 secretion-associated protein EspA</fullName>
    </submittedName>
</protein>
<dbReference type="RefSeq" id="WP_181821324.1">
    <property type="nucleotide sequence ID" value="NZ_CP081000.1"/>
</dbReference>
<evidence type="ECO:0000259" key="2">
    <source>
        <dbReference type="Pfam" id="PF18879"/>
    </source>
</evidence>
<dbReference type="InterPro" id="IPR057037">
    <property type="entry name" value="TPR_rep_actino"/>
</dbReference>
<dbReference type="InterPro" id="IPR043796">
    <property type="entry name" value="ESX-1_EspA/EspE-like"/>
</dbReference>
<dbReference type="Pfam" id="PF23275">
    <property type="entry name" value="TPR_23"/>
    <property type="match status" value="1"/>
</dbReference>
<accession>A0A378W8R3</accession>
<dbReference type="Proteomes" id="UP000254945">
    <property type="component" value="Unassembled WGS sequence"/>
</dbReference>
<evidence type="ECO:0000313" key="5">
    <source>
        <dbReference type="Proteomes" id="UP000254945"/>
    </source>
</evidence>
<feature type="compositionally biased region" description="Basic and acidic residues" evidence="1">
    <location>
        <begin position="172"/>
        <end position="202"/>
    </location>
</feature>
<feature type="domain" description="ESX-1 secretion-associated protein EspA/EspE-like" evidence="2">
    <location>
        <begin position="18"/>
        <end position="100"/>
    </location>
</feature>
<evidence type="ECO:0000256" key="1">
    <source>
        <dbReference type="SAM" id="MobiDB-lite"/>
    </source>
</evidence>
<dbReference type="AlphaFoldDB" id="A0A378W8R3"/>
<reference evidence="4 5" key="1">
    <citation type="submission" date="2018-06" db="EMBL/GenBank/DDBJ databases">
        <authorList>
            <consortium name="Pathogen Informatics"/>
            <person name="Doyle S."/>
        </authorList>
    </citation>
    <scope>NUCLEOTIDE SEQUENCE [LARGE SCALE GENOMIC DNA]</scope>
    <source>
        <strain evidence="4 5">NCTC4524</strain>
    </source>
</reference>
<evidence type="ECO:0000259" key="3">
    <source>
        <dbReference type="Pfam" id="PF23275"/>
    </source>
</evidence>
<name>A0A378W8R3_9MYCO</name>
<organism evidence="4 5">
    <name type="scientific">Mycolicibacterium senegalense</name>
    <dbReference type="NCBI Taxonomy" id="1796"/>
    <lineage>
        <taxon>Bacteria</taxon>
        <taxon>Bacillati</taxon>
        <taxon>Actinomycetota</taxon>
        <taxon>Actinomycetes</taxon>
        <taxon>Mycobacteriales</taxon>
        <taxon>Mycobacteriaceae</taxon>
        <taxon>Mycolicibacterium</taxon>
    </lineage>
</organism>
<dbReference type="Pfam" id="PF18879">
    <property type="entry name" value="EspA_EspE"/>
    <property type="match status" value="1"/>
</dbReference>
<evidence type="ECO:0000313" key="4">
    <source>
        <dbReference type="EMBL" id="SUA29455.1"/>
    </source>
</evidence>
<gene>
    <name evidence="4" type="primary">espA_5</name>
    <name evidence="4" type="ORF">NCTC4524_05453</name>
</gene>
<sequence length="764" mass="81883">MSALDGFYSTWNKARETFGVGTPTDGSQYDGSSSKLLQMKSTIESAAPDDRWQGSGSQAYAAANKEHAGVYEKLADLDKKMAAEVTNAANIVTNGRTRLDNTKSWVDSAVNSLPSGLSSQAREKSLIPIAKEGITQVNNTVQNANKDMNTVAGRFTGLKGEFDALTNQKFAPGEKKGDAEGLTDKDGDGKPDEDDVHKRAEQDVQDALSGNKEAAARVEDALSGIKPGHQLSEQQGAYLSQMQAQQHGMSVDELKAAEERLGEHRGIISNSWQLMSNDDVHFPKTETKVDALDNSQNMETGGRSQLPESVQQALGRKDLNSFLSNFDKPSEYAENARQVSTIADIVSHGNSELQRDTGLDAAMLDWSRDTLHDPLRPSLWSAVTGAGGFPEYAEARDNALADVFNTAGRDHAAVSSELSSETGQQFLTDLHNHVWADAPDSVDNKNSVHSLISWIGDEAHSPNEETATRAGVAAHALAQNLSDNHERYVNPPDVPGGPVTPNVANLNPAMIAADAVALEPYQEALVGHNSDIRGFEPIGSPGDGDLEAARNVFEVIDSDRGAAKEFNAAAEQKVINHQQAFAHAAAGSDEAIADTPKGDLKAAAYLQGAINGGAEQEAIARGLQDSEIAKSMYDIKKSGLDVLFGELPGKDHIPGYDMTRDMVESAFLGANPEPGKADPAVQIDTSQHAVTSTSYQVANALEVHRGVPEIPDKFFDGNQLKSPDQISTSERSEYATSLNNYLQKHGYGGLGTTYDMYYEDGAGK</sequence>